<evidence type="ECO:0000256" key="1">
    <source>
        <dbReference type="SAM" id="MobiDB-lite"/>
    </source>
</evidence>
<protein>
    <submittedName>
        <fullName evidence="4">Uncharacterized protein PAM68-like</fullName>
    </submittedName>
</protein>
<dbReference type="AlphaFoldDB" id="A0A8B8LVW0"/>
<dbReference type="OrthoDB" id="678088at2759"/>
<reference evidence="4" key="2">
    <citation type="submission" date="2025-08" db="UniProtKB">
        <authorList>
            <consortium name="RefSeq"/>
        </authorList>
    </citation>
    <scope>IDENTIFICATION</scope>
    <source>
        <tissue evidence="4">Young leaves</tissue>
    </source>
</reference>
<dbReference type="PANTHER" id="PTHR34575">
    <property type="entry name" value="PROTEIN PAM68, CHLOROPLASTIC"/>
    <property type="match status" value="1"/>
</dbReference>
<keyword evidence="2" id="KW-1133">Transmembrane helix</keyword>
<name>A0A8B8LVW0_ABRPR</name>
<proteinExistence type="predicted"/>
<dbReference type="Proteomes" id="UP000694853">
    <property type="component" value="Unplaced"/>
</dbReference>
<dbReference type="KEGG" id="aprc:113867774"/>
<feature type="transmembrane region" description="Helical" evidence="2">
    <location>
        <begin position="90"/>
        <end position="109"/>
    </location>
</feature>
<feature type="transmembrane region" description="Helical" evidence="2">
    <location>
        <begin position="121"/>
        <end position="144"/>
    </location>
</feature>
<evidence type="ECO:0000256" key="2">
    <source>
        <dbReference type="SAM" id="Phobius"/>
    </source>
</evidence>
<dbReference type="GeneID" id="113867774"/>
<dbReference type="InterPro" id="IPR021855">
    <property type="entry name" value="PAM68-like"/>
</dbReference>
<reference evidence="3" key="1">
    <citation type="journal article" date="2019" name="Toxins">
        <title>Detection of Abrin-Like and Prepropulchellin-Like Toxin Genes and Transcripts Using Whole Genome Sequencing and Full-Length Transcript Sequencing of Abrus precatorius.</title>
        <authorList>
            <person name="Hovde B.T."/>
            <person name="Daligault H.E."/>
            <person name="Hanschen E.R."/>
            <person name="Kunde Y.A."/>
            <person name="Johnson M.B."/>
            <person name="Starkenburg S.R."/>
            <person name="Johnson S.L."/>
        </authorList>
    </citation>
    <scope>NUCLEOTIDE SEQUENCE [LARGE SCALE GENOMIC DNA]</scope>
</reference>
<keyword evidence="2" id="KW-0472">Membrane</keyword>
<evidence type="ECO:0000313" key="4">
    <source>
        <dbReference type="RefSeq" id="XP_027359039.1"/>
    </source>
</evidence>
<sequence length="176" mass="19710">MKTLICASNPILNLSKSTPWKPKFPSFHPYQNHPSLSTLKPHASAKGFSTRPSNVENDVIKTDTRKPNRGKNNEDDELPKEVMYRVTGRILFCVGVPMGLGLAFLHLFGELKERQVWDAPLWVPFLTTLLTFGASTIGIAYGALSTSLDSEKKGSFLGLEQVQNNWVEMWKEDSES</sequence>
<accession>A0A8B8LVW0</accession>
<dbReference type="PANTHER" id="PTHR34575:SF6">
    <property type="entry name" value="EXPRESSED PROTEIN"/>
    <property type="match status" value="1"/>
</dbReference>
<evidence type="ECO:0000313" key="3">
    <source>
        <dbReference type="Proteomes" id="UP000694853"/>
    </source>
</evidence>
<dbReference type="RefSeq" id="XP_027359039.1">
    <property type="nucleotide sequence ID" value="XM_027503238.1"/>
</dbReference>
<keyword evidence="3" id="KW-1185">Reference proteome</keyword>
<feature type="region of interest" description="Disordered" evidence="1">
    <location>
        <begin position="41"/>
        <end position="76"/>
    </location>
</feature>
<organism evidence="3 4">
    <name type="scientific">Abrus precatorius</name>
    <name type="common">Indian licorice</name>
    <name type="synonym">Glycine abrus</name>
    <dbReference type="NCBI Taxonomy" id="3816"/>
    <lineage>
        <taxon>Eukaryota</taxon>
        <taxon>Viridiplantae</taxon>
        <taxon>Streptophyta</taxon>
        <taxon>Embryophyta</taxon>
        <taxon>Tracheophyta</taxon>
        <taxon>Spermatophyta</taxon>
        <taxon>Magnoliopsida</taxon>
        <taxon>eudicotyledons</taxon>
        <taxon>Gunneridae</taxon>
        <taxon>Pentapetalae</taxon>
        <taxon>rosids</taxon>
        <taxon>fabids</taxon>
        <taxon>Fabales</taxon>
        <taxon>Fabaceae</taxon>
        <taxon>Papilionoideae</taxon>
        <taxon>50 kb inversion clade</taxon>
        <taxon>NPAAA clade</taxon>
        <taxon>indigoferoid/millettioid clade</taxon>
        <taxon>Abreae</taxon>
        <taxon>Abrus</taxon>
    </lineage>
</organism>
<gene>
    <name evidence="4" type="primary">LOC113867774</name>
</gene>
<keyword evidence="2" id="KW-0812">Transmembrane</keyword>
<dbReference type="Pfam" id="PF11947">
    <property type="entry name" value="DUF3464"/>
    <property type="match status" value="1"/>
</dbReference>